<keyword evidence="1 3" id="KW-0807">Transducer</keyword>
<dbReference type="GO" id="GO:0016020">
    <property type="term" value="C:membrane"/>
    <property type="evidence" value="ECO:0007669"/>
    <property type="project" value="InterPro"/>
</dbReference>
<feature type="transmembrane region" description="Helical" evidence="5">
    <location>
        <begin position="200"/>
        <end position="223"/>
    </location>
</feature>
<dbReference type="RefSeq" id="WP_289504117.1">
    <property type="nucleotide sequence ID" value="NZ_CP116805.1"/>
</dbReference>
<feature type="transmembrane region" description="Helical" evidence="5">
    <location>
        <begin position="20"/>
        <end position="40"/>
    </location>
</feature>
<keyword evidence="5" id="KW-1133">Transmembrane helix</keyword>
<dbReference type="CDD" id="cd06225">
    <property type="entry name" value="HAMP"/>
    <property type="match status" value="1"/>
</dbReference>
<dbReference type="PANTHER" id="PTHR32089">
    <property type="entry name" value="METHYL-ACCEPTING CHEMOTAXIS PROTEIN MCPB"/>
    <property type="match status" value="1"/>
</dbReference>
<dbReference type="SUPFAM" id="SSF58104">
    <property type="entry name" value="Methyl-accepting chemotaxis protein (MCP) signaling domain"/>
    <property type="match status" value="1"/>
</dbReference>
<evidence type="ECO:0000313" key="9">
    <source>
        <dbReference type="Proteomes" id="UP001217500"/>
    </source>
</evidence>
<name>A0AAE9XNP9_9PROT</name>
<dbReference type="SMART" id="SM00304">
    <property type="entry name" value="HAMP"/>
    <property type="match status" value="1"/>
</dbReference>
<keyword evidence="5" id="KW-0472">Membrane</keyword>
<evidence type="ECO:0000256" key="3">
    <source>
        <dbReference type="PROSITE-ProRule" id="PRU00284"/>
    </source>
</evidence>
<evidence type="ECO:0000256" key="1">
    <source>
        <dbReference type="ARBA" id="ARBA00023224"/>
    </source>
</evidence>
<proteinExistence type="inferred from homology"/>
<feature type="domain" description="HAMP" evidence="7">
    <location>
        <begin position="220"/>
        <end position="273"/>
    </location>
</feature>
<evidence type="ECO:0000259" key="7">
    <source>
        <dbReference type="PROSITE" id="PS50885"/>
    </source>
</evidence>
<feature type="domain" description="Methyl-accepting transducer" evidence="6">
    <location>
        <begin position="343"/>
        <end position="579"/>
    </location>
</feature>
<feature type="coiled-coil region" evidence="4">
    <location>
        <begin position="264"/>
        <end position="320"/>
    </location>
</feature>
<evidence type="ECO:0000259" key="6">
    <source>
        <dbReference type="PROSITE" id="PS50111"/>
    </source>
</evidence>
<evidence type="ECO:0000256" key="2">
    <source>
        <dbReference type="ARBA" id="ARBA00029447"/>
    </source>
</evidence>
<dbReference type="GO" id="GO:0004888">
    <property type="term" value="F:transmembrane signaling receptor activity"/>
    <property type="evidence" value="ECO:0007669"/>
    <property type="project" value="InterPro"/>
</dbReference>
<dbReference type="Gene3D" id="1.10.287.950">
    <property type="entry name" value="Methyl-accepting chemotaxis protein"/>
    <property type="match status" value="1"/>
</dbReference>
<dbReference type="PRINTS" id="PR00260">
    <property type="entry name" value="CHEMTRNSDUCR"/>
</dbReference>
<sequence length="600" mass="64019">MMQRFSSDNWPLAVKVGLPPFLSLAALAFIAVLSLNALGLQVGNFSRVLNENVGVVTELKEVEAELLAIDGQFYNVTTSIAAAGGTYDAATGFGAVKDRVDRLNEKLVELAGKVTTLDAGAGQEIGQLPAELETYKGTIDVVLELAEIDFQSAISVIEPFRENYDNLINKTRSAIARVQALSQESLEHSEREAASTETSFILIAGGAIILVIAFSAFTIIGFVRSASKLSNATGALASGDYDIDLDALERGDELGQIVDSLKLFRSELLQARQLEEEQKQAREQAEFERQQRLEEELQRERDEQQRRRQAEEEAAAERRRFLAGLAEDFDKSVNLTVEELQTTVASVMQLVDEVGNRAEENNMTSDSLHKVVESVTASMNSVMAASEQMAASIQEISRQVVSAAQLSSSAVEVAGQSSDGIASLNELAGKVGAVVTIINDIAEQTNLLALNATIEAARAGEAGKGFAVVASEVKSLANQTSKATDEIATQIATMQEATGDVVKMIENVASVIRQIDEVSTAISSAVEEQGAATQEISRSVSIAAGEMAEAATGSTRMTEIAAANGTAAREMTVAMSVLHENVDKMQTSVGSFVGQIRAQS</sequence>
<keyword evidence="5" id="KW-0812">Transmembrane</keyword>
<organism evidence="8 9">
    <name type="scientific">Gimibacter soli</name>
    <dbReference type="NCBI Taxonomy" id="3024400"/>
    <lineage>
        <taxon>Bacteria</taxon>
        <taxon>Pseudomonadati</taxon>
        <taxon>Pseudomonadota</taxon>
        <taxon>Alphaproteobacteria</taxon>
        <taxon>Kordiimonadales</taxon>
        <taxon>Temperatibacteraceae</taxon>
        <taxon>Gimibacter</taxon>
    </lineage>
</organism>
<dbReference type="Proteomes" id="UP001217500">
    <property type="component" value="Chromosome"/>
</dbReference>
<dbReference type="SMART" id="SM00283">
    <property type="entry name" value="MA"/>
    <property type="match status" value="1"/>
</dbReference>
<dbReference type="AlphaFoldDB" id="A0AAE9XNP9"/>
<dbReference type="GO" id="GO:0006935">
    <property type="term" value="P:chemotaxis"/>
    <property type="evidence" value="ECO:0007669"/>
    <property type="project" value="InterPro"/>
</dbReference>
<dbReference type="InterPro" id="IPR004090">
    <property type="entry name" value="Chemotax_Me-accpt_rcpt"/>
</dbReference>
<dbReference type="PANTHER" id="PTHR32089:SF112">
    <property type="entry name" value="LYSOZYME-LIKE PROTEIN-RELATED"/>
    <property type="match status" value="1"/>
</dbReference>
<dbReference type="PROSITE" id="PS50885">
    <property type="entry name" value="HAMP"/>
    <property type="match status" value="1"/>
</dbReference>
<keyword evidence="4" id="KW-0175">Coiled coil</keyword>
<evidence type="ECO:0000313" key="8">
    <source>
        <dbReference type="EMBL" id="WCL54398.1"/>
    </source>
</evidence>
<gene>
    <name evidence="8" type="ORF">PH603_01325</name>
</gene>
<evidence type="ECO:0000256" key="4">
    <source>
        <dbReference type="SAM" id="Coils"/>
    </source>
</evidence>
<protein>
    <submittedName>
        <fullName evidence="8">Methyl-accepting chemotaxis protein</fullName>
    </submittedName>
</protein>
<dbReference type="InterPro" id="IPR004089">
    <property type="entry name" value="MCPsignal_dom"/>
</dbReference>
<dbReference type="Pfam" id="PF00015">
    <property type="entry name" value="MCPsignal"/>
    <property type="match status" value="1"/>
</dbReference>
<reference evidence="8" key="1">
    <citation type="submission" date="2023-01" db="EMBL/GenBank/DDBJ databases">
        <title>The genome sequence of Kordiimonadaceae bacterium 6D33.</title>
        <authorList>
            <person name="Liu Y."/>
        </authorList>
    </citation>
    <scope>NUCLEOTIDE SEQUENCE</scope>
    <source>
        <strain evidence="8">6D33</strain>
    </source>
</reference>
<dbReference type="Gene3D" id="6.10.340.10">
    <property type="match status" value="1"/>
</dbReference>
<dbReference type="Pfam" id="PF00672">
    <property type="entry name" value="HAMP"/>
    <property type="match status" value="1"/>
</dbReference>
<comment type="similarity">
    <text evidence="2">Belongs to the methyl-accepting chemotaxis (MCP) protein family.</text>
</comment>
<dbReference type="InterPro" id="IPR003660">
    <property type="entry name" value="HAMP_dom"/>
</dbReference>
<keyword evidence="9" id="KW-1185">Reference proteome</keyword>
<dbReference type="PROSITE" id="PS50111">
    <property type="entry name" value="CHEMOTAXIS_TRANSDUC_2"/>
    <property type="match status" value="1"/>
</dbReference>
<evidence type="ECO:0000256" key="5">
    <source>
        <dbReference type="SAM" id="Phobius"/>
    </source>
</evidence>
<accession>A0AAE9XNP9</accession>
<dbReference type="EMBL" id="CP116805">
    <property type="protein sequence ID" value="WCL54398.1"/>
    <property type="molecule type" value="Genomic_DNA"/>
</dbReference>
<dbReference type="KEGG" id="gso:PH603_01325"/>
<dbReference type="GO" id="GO:0007165">
    <property type="term" value="P:signal transduction"/>
    <property type="evidence" value="ECO:0007669"/>
    <property type="project" value="UniProtKB-KW"/>
</dbReference>